<organism evidence="2 3">
    <name type="scientific">Hirundo rustica rustica</name>
    <dbReference type="NCBI Taxonomy" id="333673"/>
    <lineage>
        <taxon>Eukaryota</taxon>
        <taxon>Metazoa</taxon>
        <taxon>Chordata</taxon>
        <taxon>Craniata</taxon>
        <taxon>Vertebrata</taxon>
        <taxon>Euteleostomi</taxon>
        <taxon>Archelosauria</taxon>
        <taxon>Archosauria</taxon>
        <taxon>Dinosauria</taxon>
        <taxon>Saurischia</taxon>
        <taxon>Theropoda</taxon>
        <taxon>Coelurosauria</taxon>
        <taxon>Aves</taxon>
        <taxon>Neognathae</taxon>
        <taxon>Neoaves</taxon>
        <taxon>Telluraves</taxon>
        <taxon>Australaves</taxon>
        <taxon>Passeriformes</taxon>
        <taxon>Sylvioidea</taxon>
        <taxon>Hirundinidae</taxon>
        <taxon>Hirundo</taxon>
    </lineage>
</organism>
<accession>A0A3M0KN20</accession>
<protein>
    <submittedName>
        <fullName evidence="2">Uncharacterized protein</fullName>
    </submittedName>
</protein>
<sequence>MTSASHLLSEHHWNVPGDNTAQAKEEESDNVAANTEGLDEASEGENKDVQVEQDKDTGKEEEDVEMKKEKAAVRI</sequence>
<dbReference type="Proteomes" id="UP000269221">
    <property type="component" value="Unassembled WGS sequence"/>
</dbReference>
<reference evidence="2 3" key="1">
    <citation type="submission" date="2018-07" db="EMBL/GenBank/DDBJ databases">
        <title>A high quality draft genome assembly of the barn swallow (H. rustica rustica).</title>
        <authorList>
            <person name="Formenti G."/>
            <person name="Chiara M."/>
            <person name="Poveda L."/>
            <person name="Francoijs K.-J."/>
            <person name="Bonisoli-Alquati A."/>
            <person name="Canova L."/>
            <person name="Gianfranceschi L."/>
            <person name="Horner D.S."/>
            <person name="Saino N."/>
        </authorList>
    </citation>
    <scope>NUCLEOTIDE SEQUENCE [LARGE SCALE GENOMIC DNA]</scope>
    <source>
        <strain evidence="2">Chelidonia</strain>
        <tissue evidence="2">Blood</tissue>
    </source>
</reference>
<name>A0A3M0KN20_HIRRU</name>
<evidence type="ECO:0000256" key="1">
    <source>
        <dbReference type="SAM" id="MobiDB-lite"/>
    </source>
</evidence>
<evidence type="ECO:0000313" key="2">
    <source>
        <dbReference type="EMBL" id="RMC14505.1"/>
    </source>
</evidence>
<proteinExistence type="predicted"/>
<keyword evidence="3" id="KW-1185">Reference proteome</keyword>
<feature type="compositionally biased region" description="Basic and acidic residues" evidence="1">
    <location>
        <begin position="44"/>
        <end position="58"/>
    </location>
</feature>
<dbReference type="AlphaFoldDB" id="A0A3M0KN20"/>
<dbReference type="EMBL" id="QRBI01000105">
    <property type="protein sequence ID" value="RMC14505.1"/>
    <property type="molecule type" value="Genomic_DNA"/>
</dbReference>
<comment type="caution">
    <text evidence="2">The sequence shown here is derived from an EMBL/GenBank/DDBJ whole genome shotgun (WGS) entry which is preliminary data.</text>
</comment>
<evidence type="ECO:0000313" key="3">
    <source>
        <dbReference type="Proteomes" id="UP000269221"/>
    </source>
</evidence>
<gene>
    <name evidence="2" type="ORF">DUI87_09601</name>
</gene>
<feature type="compositionally biased region" description="Basic and acidic residues" evidence="1">
    <location>
        <begin position="65"/>
        <end position="75"/>
    </location>
</feature>
<feature type="region of interest" description="Disordered" evidence="1">
    <location>
        <begin position="1"/>
        <end position="75"/>
    </location>
</feature>